<evidence type="ECO:0000256" key="6">
    <source>
        <dbReference type="ARBA" id="ARBA00023004"/>
    </source>
</evidence>
<protein>
    <submittedName>
        <fullName evidence="9">Cytochrome C peroxidase</fullName>
    </submittedName>
</protein>
<evidence type="ECO:0000259" key="8">
    <source>
        <dbReference type="PROSITE" id="PS51007"/>
    </source>
</evidence>
<dbReference type="Proteomes" id="UP000505355">
    <property type="component" value="Chromosome"/>
</dbReference>
<evidence type="ECO:0000256" key="1">
    <source>
        <dbReference type="ARBA" id="ARBA00004196"/>
    </source>
</evidence>
<dbReference type="PANTHER" id="PTHR30600">
    <property type="entry name" value="CYTOCHROME C PEROXIDASE-RELATED"/>
    <property type="match status" value="1"/>
</dbReference>
<dbReference type="PANTHER" id="PTHR30600:SF10">
    <property type="entry name" value="BLL6722 PROTEIN"/>
    <property type="match status" value="1"/>
</dbReference>
<name>A0A7D4Q1N5_9SPHI</name>
<dbReference type="SUPFAM" id="SSF46626">
    <property type="entry name" value="Cytochrome c"/>
    <property type="match status" value="2"/>
</dbReference>
<evidence type="ECO:0000256" key="5">
    <source>
        <dbReference type="ARBA" id="ARBA00023002"/>
    </source>
</evidence>
<feature type="domain" description="Cytochrome c" evidence="8">
    <location>
        <begin position="299"/>
        <end position="436"/>
    </location>
</feature>
<dbReference type="InterPro" id="IPR036909">
    <property type="entry name" value="Cyt_c-like_dom_sf"/>
</dbReference>
<dbReference type="GO" id="GO:0030313">
    <property type="term" value="C:cell envelope"/>
    <property type="evidence" value="ECO:0007669"/>
    <property type="project" value="UniProtKB-SubCell"/>
</dbReference>
<dbReference type="PROSITE" id="PS51007">
    <property type="entry name" value="CYTC"/>
    <property type="match status" value="2"/>
</dbReference>
<keyword evidence="10" id="KW-1185">Reference proteome</keyword>
<comment type="subcellular location">
    <subcellularLocation>
        <location evidence="1">Cell envelope</location>
    </subcellularLocation>
</comment>
<dbReference type="GO" id="GO:0020037">
    <property type="term" value="F:heme binding"/>
    <property type="evidence" value="ECO:0007669"/>
    <property type="project" value="InterPro"/>
</dbReference>
<dbReference type="GO" id="GO:0046872">
    <property type="term" value="F:metal ion binding"/>
    <property type="evidence" value="ECO:0007669"/>
    <property type="project" value="UniProtKB-KW"/>
</dbReference>
<evidence type="ECO:0000313" key="10">
    <source>
        <dbReference type="Proteomes" id="UP000505355"/>
    </source>
</evidence>
<evidence type="ECO:0000256" key="4">
    <source>
        <dbReference type="ARBA" id="ARBA00022729"/>
    </source>
</evidence>
<keyword evidence="4" id="KW-0732">Signal</keyword>
<keyword evidence="2 7" id="KW-0349">Heme</keyword>
<gene>
    <name evidence="9" type="ORF">HQ865_12845</name>
</gene>
<dbReference type="RefSeq" id="WP_173415279.1">
    <property type="nucleotide sequence ID" value="NZ_CP054139.1"/>
</dbReference>
<accession>A0A7D4Q1N5</accession>
<keyword evidence="6 7" id="KW-0408">Iron</keyword>
<dbReference type="InterPro" id="IPR004852">
    <property type="entry name" value="Di-haem_cyt_c_peroxidsae"/>
</dbReference>
<keyword evidence="9" id="KW-0575">Peroxidase</keyword>
<evidence type="ECO:0000256" key="7">
    <source>
        <dbReference type="PROSITE-ProRule" id="PRU00433"/>
    </source>
</evidence>
<evidence type="ECO:0000313" key="9">
    <source>
        <dbReference type="EMBL" id="QKJ30606.1"/>
    </source>
</evidence>
<evidence type="ECO:0000256" key="3">
    <source>
        <dbReference type="ARBA" id="ARBA00022723"/>
    </source>
</evidence>
<organism evidence="9 10">
    <name type="scientific">Mucilaginibacter mali</name>
    <dbReference type="NCBI Taxonomy" id="2740462"/>
    <lineage>
        <taxon>Bacteria</taxon>
        <taxon>Pseudomonadati</taxon>
        <taxon>Bacteroidota</taxon>
        <taxon>Sphingobacteriia</taxon>
        <taxon>Sphingobacteriales</taxon>
        <taxon>Sphingobacteriaceae</taxon>
        <taxon>Mucilaginibacter</taxon>
    </lineage>
</organism>
<dbReference type="InterPro" id="IPR038352">
    <property type="entry name" value="Imelysin_sf"/>
</dbReference>
<evidence type="ECO:0000256" key="2">
    <source>
        <dbReference type="ARBA" id="ARBA00022617"/>
    </source>
</evidence>
<proteinExistence type="predicted"/>
<reference evidence="9 10" key="1">
    <citation type="submission" date="2020-05" db="EMBL/GenBank/DDBJ databases">
        <title>Mucilaginibacter mali sp. nov.</title>
        <authorList>
            <person name="Kim H.S."/>
            <person name="Lee K.C."/>
            <person name="Suh M.K."/>
            <person name="Kim J.-S."/>
            <person name="Han K.-I."/>
            <person name="Eom M.K."/>
            <person name="Shin Y.K."/>
            <person name="Lee J.-S."/>
        </authorList>
    </citation>
    <scope>NUCLEOTIDE SEQUENCE [LARGE SCALE GENOMIC DNA]</scope>
    <source>
        <strain evidence="9 10">G2-14</strain>
    </source>
</reference>
<dbReference type="AlphaFoldDB" id="A0A7D4Q1N5"/>
<dbReference type="InterPro" id="IPR009056">
    <property type="entry name" value="Cyt_c-like_dom"/>
</dbReference>
<dbReference type="KEGG" id="mmab:HQ865_12845"/>
<dbReference type="EMBL" id="CP054139">
    <property type="protein sequence ID" value="QKJ30606.1"/>
    <property type="molecule type" value="Genomic_DNA"/>
</dbReference>
<keyword evidence="5" id="KW-0560">Oxidoreductase</keyword>
<keyword evidence="3 7" id="KW-0479">Metal-binding</keyword>
<dbReference type="Gene3D" id="1.10.760.10">
    <property type="entry name" value="Cytochrome c-like domain"/>
    <property type="match status" value="2"/>
</dbReference>
<dbReference type="GO" id="GO:0004130">
    <property type="term" value="F:cytochrome-c peroxidase activity"/>
    <property type="evidence" value="ECO:0007669"/>
    <property type="project" value="TreeGrafter"/>
</dbReference>
<feature type="domain" description="Cytochrome c" evidence="8">
    <location>
        <begin position="455"/>
        <end position="597"/>
    </location>
</feature>
<sequence length="611" mass="68029">MPVIVTGILVILLLLPSLALPLKAPSCTEQVIGDVKIKCGVFAQSCGQVQLEIGRLKQDDAGSIKNARFALLACRRDYKAIAWFLEYYFKTSAAGFNAPPKFDAEEPEDDYREPVGMQVMEALLFDKNVVARKEKLQQLADLLVNAAHNLPGLFINFHTSDAQLLRSLQVTLVRIMTLDITGYDAPLFKSGIAEAGDAMVALQNALAPYLRQQPSARVSSLLADGISYLKAHTDFNSFNRMRFLTVYAMPLQEELNRYIVQAKLDVKSTGIFNAQAKNIFSRDALNSRVFLDFPEKNRQLIALGRRLFFDKRLSGPATRSCATCHQPERYFTDGLPQSKTISRHGHVLRNAPTLLYAGFQYSQFWDARAKSMVEQVQEVLHNKQEMAGNDSIIISRLLRDKSYAALFKSAFPMPVYQRATMYGIAEGLTAYVLSLSPRNSAFDRYMAGDRAALTNSEINGFNLFMGKGQCGSCHFAPLFNGLVPPFYETSEMEIIGVPQTDSRKNALADTDEGAYRQMPVNYMKGAFKTPTVRNIAKTGPYMHSGAFHNLNTVMDFYNAGGGNGWGLNNGDQTLASDSLKLTKREIKAIVAFMNILTDKLVRKKGLDPKLY</sequence>
<dbReference type="Pfam" id="PF03150">
    <property type="entry name" value="CCP_MauG"/>
    <property type="match status" value="1"/>
</dbReference>
<dbReference type="GO" id="GO:0009055">
    <property type="term" value="F:electron transfer activity"/>
    <property type="evidence" value="ECO:0007669"/>
    <property type="project" value="InterPro"/>
</dbReference>
<dbReference type="Gene3D" id="1.20.1420.20">
    <property type="entry name" value="M75 peptidase, HXXE motif"/>
    <property type="match status" value="1"/>
</dbReference>
<dbReference type="InterPro" id="IPR051395">
    <property type="entry name" value="Cytochrome_c_Peroxidase/MauG"/>
</dbReference>